<evidence type="ECO:0000313" key="3">
    <source>
        <dbReference type="Proteomes" id="UP000738325"/>
    </source>
</evidence>
<reference evidence="2" key="1">
    <citation type="journal article" date="2020" name="Fungal Divers.">
        <title>Resolving the Mortierellaceae phylogeny through synthesis of multi-gene phylogenetics and phylogenomics.</title>
        <authorList>
            <person name="Vandepol N."/>
            <person name="Liber J."/>
            <person name="Desiro A."/>
            <person name="Na H."/>
            <person name="Kennedy M."/>
            <person name="Barry K."/>
            <person name="Grigoriev I.V."/>
            <person name="Miller A.N."/>
            <person name="O'Donnell K."/>
            <person name="Stajich J.E."/>
            <person name="Bonito G."/>
        </authorList>
    </citation>
    <scope>NUCLEOTIDE SEQUENCE</scope>
    <source>
        <strain evidence="2">REB-010B</strain>
    </source>
</reference>
<comment type="caution">
    <text evidence="2">The sequence shown here is derived from an EMBL/GenBank/DDBJ whole genome shotgun (WGS) entry which is preliminary data.</text>
</comment>
<keyword evidence="3" id="KW-1185">Reference proteome</keyword>
<feature type="region of interest" description="Disordered" evidence="1">
    <location>
        <begin position="1"/>
        <end position="92"/>
    </location>
</feature>
<feature type="compositionally biased region" description="Basic residues" evidence="1">
    <location>
        <begin position="1"/>
        <end position="10"/>
    </location>
</feature>
<accession>A0A9P6ULN3</accession>
<name>A0A9P6ULN3_9FUNG</name>
<dbReference type="Proteomes" id="UP000738325">
    <property type="component" value="Unassembled WGS sequence"/>
</dbReference>
<organism evidence="2 3">
    <name type="scientific">Dissophora globulifera</name>
    <dbReference type="NCBI Taxonomy" id="979702"/>
    <lineage>
        <taxon>Eukaryota</taxon>
        <taxon>Fungi</taxon>
        <taxon>Fungi incertae sedis</taxon>
        <taxon>Mucoromycota</taxon>
        <taxon>Mortierellomycotina</taxon>
        <taxon>Mortierellomycetes</taxon>
        <taxon>Mortierellales</taxon>
        <taxon>Mortierellaceae</taxon>
        <taxon>Dissophora</taxon>
    </lineage>
</organism>
<gene>
    <name evidence="2" type="ORF">BGZ99_000340</name>
</gene>
<evidence type="ECO:0000256" key="1">
    <source>
        <dbReference type="SAM" id="MobiDB-lite"/>
    </source>
</evidence>
<protein>
    <submittedName>
        <fullName evidence="2">Uncharacterized protein</fullName>
    </submittedName>
</protein>
<dbReference type="AlphaFoldDB" id="A0A9P6ULN3"/>
<dbReference type="EMBL" id="JAAAIP010001058">
    <property type="protein sequence ID" value="KAG0310490.1"/>
    <property type="molecule type" value="Genomic_DNA"/>
</dbReference>
<dbReference type="InterPro" id="IPR058940">
    <property type="entry name" value="mS26_fungi"/>
</dbReference>
<evidence type="ECO:0000313" key="2">
    <source>
        <dbReference type="EMBL" id="KAG0310490.1"/>
    </source>
</evidence>
<dbReference type="OrthoDB" id="5597211at2759"/>
<dbReference type="Pfam" id="PF26163">
    <property type="entry name" value="mS26"/>
    <property type="match status" value="1"/>
</dbReference>
<feature type="region of interest" description="Disordered" evidence="1">
    <location>
        <begin position="107"/>
        <end position="138"/>
    </location>
</feature>
<sequence length="292" mass="32808">MLRQITRRLPRSSTQLRSFTSARSIEEPTGRSVDQPSENYRPGKEGFAPGMPHPPGSSASPLPTPAPRTVGSIPEMSKKHQIKANGSPAQKHKLEMTKLRHAYQREHLVGQEAKRTERERQRGGSLRRLQERQAEDRLENERRLSFERLMQPNGELAKSGPERQAQVVEFVKQRKVRRVANFQKAEEQASERRLDAMIRLYHAADDFVTLENLDAKVHEFYETGLTLQSKVYEPQVPDMVADVLENGGQVSHANLLRREQELKDALEGTVSGGKIGYEGAKAKAGAVATETA</sequence>
<proteinExistence type="predicted"/>
<feature type="compositionally biased region" description="Polar residues" evidence="1">
    <location>
        <begin position="11"/>
        <end position="23"/>
    </location>
</feature>